<name>A0A1X7K1U3_9BACT</name>
<proteinExistence type="predicted"/>
<sequence>MKFIIRTIIIVVAAHFSLLYFPWWSMAICAFFAGAIVAGKNLSTFFSGFIALGFLWLIQAFIIHNDSSGMLSNKIAELFSLSDGIYMVIISGTVAGLVGGFSTLSGFRFRRLFSRDKSRGLYR</sequence>
<protein>
    <submittedName>
        <fullName evidence="2">Uncharacterized protein</fullName>
    </submittedName>
</protein>
<gene>
    <name evidence="2" type="ORF">SAMN05661096_02250</name>
</gene>
<keyword evidence="1" id="KW-0812">Transmembrane</keyword>
<dbReference type="RefSeq" id="WP_085517185.1">
    <property type="nucleotide sequence ID" value="NZ_FXAW01000004.1"/>
</dbReference>
<feature type="transmembrane region" description="Helical" evidence="1">
    <location>
        <begin position="20"/>
        <end position="38"/>
    </location>
</feature>
<feature type="transmembrane region" description="Helical" evidence="1">
    <location>
        <begin position="84"/>
        <end position="107"/>
    </location>
</feature>
<keyword evidence="1" id="KW-0472">Membrane</keyword>
<dbReference type="AlphaFoldDB" id="A0A1X7K1U3"/>
<reference evidence="3" key="1">
    <citation type="submission" date="2017-04" db="EMBL/GenBank/DDBJ databases">
        <authorList>
            <person name="Varghese N."/>
            <person name="Submissions S."/>
        </authorList>
    </citation>
    <scope>NUCLEOTIDE SEQUENCE [LARGE SCALE GENOMIC DNA]</scope>
    <source>
        <strain evidence="3">DSM 4125</strain>
    </source>
</reference>
<keyword evidence="3" id="KW-1185">Reference proteome</keyword>
<evidence type="ECO:0000313" key="2">
    <source>
        <dbReference type="EMBL" id="SMG34754.1"/>
    </source>
</evidence>
<accession>A0A1X7K1U3</accession>
<evidence type="ECO:0000313" key="3">
    <source>
        <dbReference type="Proteomes" id="UP000193804"/>
    </source>
</evidence>
<dbReference type="STRING" id="1028.SAMN05661096_02250"/>
<dbReference type="OrthoDB" id="1525231at2"/>
<evidence type="ECO:0000256" key="1">
    <source>
        <dbReference type="SAM" id="Phobius"/>
    </source>
</evidence>
<feature type="transmembrane region" description="Helical" evidence="1">
    <location>
        <begin position="45"/>
        <end position="64"/>
    </location>
</feature>
<dbReference type="EMBL" id="FXAW01000004">
    <property type="protein sequence ID" value="SMG34754.1"/>
    <property type="molecule type" value="Genomic_DNA"/>
</dbReference>
<keyword evidence="1" id="KW-1133">Transmembrane helix</keyword>
<dbReference type="Proteomes" id="UP000193804">
    <property type="component" value="Unassembled WGS sequence"/>
</dbReference>
<organism evidence="2 3">
    <name type="scientific">Marivirga sericea</name>
    <dbReference type="NCBI Taxonomy" id="1028"/>
    <lineage>
        <taxon>Bacteria</taxon>
        <taxon>Pseudomonadati</taxon>
        <taxon>Bacteroidota</taxon>
        <taxon>Cytophagia</taxon>
        <taxon>Cytophagales</taxon>
        <taxon>Marivirgaceae</taxon>
        <taxon>Marivirga</taxon>
    </lineage>
</organism>